<evidence type="ECO:0000259" key="5">
    <source>
        <dbReference type="PROSITE" id="PS50022"/>
    </source>
</evidence>
<dbReference type="InterPro" id="IPR006710">
    <property type="entry name" value="Glyco_hydro_43"/>
</dbReference>
<dbReference type="PROSITE" id="PS50022">
    <property type="entry name" value="FA58C_3"/>
    <property type="match status" value="1"/>
</dbReference>
<dbReference type="Gene3D" id="2.60.40.10">
    <property type="entry name" value="Immunoglobulins"/>
    <property type="match status" value="1"/>
</dbReference>
<comment type="caution">
    <text evidence="6">The sequence shown here is derived from an EMBL/GenBank/DDBJ whole genome shotgun (WGS) entry which is preliminary data.</text>
</comment>
<dbReference type="InterPro" id="IPR051795">
    <property type="entry name" value="Glycosyl_Hydrlase_43"/>
</dbReference>
<dbReference type="Gene3D" id="2.60.120.260">
    <property type="entry name" value="Galactose-binding domain-like"/>
    <property type="match status" value="1"/>
</dbReference>
<keyword evidence="7" id="KW-1185">Reference proteome</keyword>
<name>A0AAE3XT73_9BACT</name>
<sequence length="601" mass="69239">MIKKIMLLGLCACLLISAKAQDTRNTYCNPLNIDYSYMIFDSPENLSYRSGADPTVVEFRGEYYMFVTRSHGYWHSKDLLNWDFIKPQSWYFQGSNAPTAWNLQDSVLLVAGNPSGNGSILYTDDPKKGDWKGTASITHETQDAAIFIDDDGQTYWYWGSSNVLPIKGKKLDKEDRFLQIGESFDVLNLDIEAHGWERFGENHLHPEIENGFMEGPWVTKHNGKYYMQYGAPGTEFNVYGDGVYIGETPEGPWEYMPSNPMSYKPGGFMNGAGHGSTLLDQRGQYWHFASMALSANSRWERRLCMFPTYFDEDGLMYTNTHYGDYPRYAPTADNKMGEPTGWMLLSYNKPAIVSTSKVQQRLSSIDKVNYDPVYKEIKAEKNADGYYNASVLTDENAKTYWVAEENDDLQWVEIDLGSSSDIYAIQINYHDYKSNIYTRQEGYYHRYTMEVSNDKTNWTTIIDKSNSFTDVPNDYVQLENPVNARYVRYNHIHAPTPHFSLSDLRVFGVGSGSKPKVVKQFTVDRQEDRRDANLTWDEVKGAQGYNIRWGIAPDKLYNSWLVYEDTELIMRCFDRDQTYYVTIEAFNENGISKPTSVFKMD</sequence>
<dbReference type="PANTHER" id="PTHR42812">
    <property type="entry name" value="BETA-XYLOSIDASE"/>
    <property type="match status" value="1"/>
</dbReference>
<dbReference type="CDD" id="cd08982">
    <property type="entry name" value="GH43-like"/>
    <property type="match status" value="1"/>
</dbReference>
<evidence type="ECO:0000313" key="7">
    <source>
        <dbReference type="Proteomes" id="UP001185092"/>
    </source>
</evidence>
<dbReference type="GO" id="GO:0005975">
    <property type="term" value="P:carbohydrate metabolic process"/>
    <property type="evidence" value="ECO:0007669"/>
    <property type="project" value="InterPro"/>
</dbReference>
<evidence type="ECO:0000256" key="1">
    <source>
        <dbReference type="ARBA" id="ARBA00009865"/>
    </source>
</evidence>
<dbReference type="SUPFAM" id="SSF49265">
    <property type="entry name" value="Fibronectin type III"/>
    <property type="match status" value="1"/>
</dbReference>
<dbReference type="GO" id="GO:0004553">
    <property type="term" value="F:hydrolase activity, hydrolyzing O-glycosyl compounds"/>
    <property type="evidence" value="ECO:0007669"/>
    <property type="project" value="InterPro"/>
</dbReference>
<dbReference type="AlphaFoldDB" id="A0AAE3XT73"/>
<accession>A0AAE3XT73</accession>
<feature type="domain" description="F5/8 type C" evidence="5">
    <location>
        <begin position="357"/>
        <end position="509"/>
    </location>
</feature>
<dbReference type="SUPFAM" id="SSF49785">
    <property type="entry name" value="Galactose-binding domain-like"/>
    <property type="match status" value="1"/>
</dbReference>
<dbReference type="InterPro" id="IPR013783">
    <property type="entry name" value="Ig-like_fold"/>
</dbReference>
<dbReference type="Gene3D" id="2.115.10.20">
    <property type="entry name" value="Glycosyl hydrolase domain, family 43"/>
    <property type="match status" value="1"/>
</dbReference>
<dbReference type="InterPro" id="IPR000421">
    <property type="entry name" value="FA58C"/>
</dbReference>
<dbReference type="InterPro" id="IPR008979">
    <property type="entry name" value="Galactose-bd-like_sf"/>
</dbReference>
<dbReference type="Pfam" id="PF00754">
    <property type="entry name" value="F5_F8_type_C"/>
    <property type="match status" value="1"/>
</dbReference>
<proteinExistence type="inferred from homology"/>
<dbReference type="SUPFAM" id="SSF75005">
    <property type="entry name" value="Arabinanase/levansucrase/invertase"/>
    <property type="match status" value="1"/>
</dbReference>
<keyword evidence="2" id="KW-0378">Hydrolase</keyword>
<dbReference type="PANTHER" id="PTHR42812:SF12">
    <property type="entry name" value="BETA-XYLOSIDASE-RELATED"/>
    <property type="match status" value="1"/>
</dbReference>
<organism evidence="6 7">
    <name type="scientific">Aureibacter tunicatorum</name>
    <dbReference type="NCBI Taxonomy" id="866807"/>
    <lineage>
        <taxon>Bacteria</taxon>
        <taxon>Pseudomonadati</taxon>
        <taxon>Bacteroidota</taxon>
        <taxon>Cytophagia</taxon>
        <taxon>Cytophagales</taxon>
        <taxon>Persicobacteraceae</taxon>
        <taxon>Aureibacter</taxon>
    </lineage>
</organism>
<keyword evidence="4" id="KW-0732">Signal</keyword>
<gene>
    <name evidence="6" type="ORF">HNQ88_004513</name>
</gene>
<dbReference type="Proteomes" id="UP001185092">
    <property type="component" value="Unassembled WGS sequence"/>
</dbReference>
<evidence type="ECO:0000256" key="4">
    <source>
        <dbReference type="SAM" id="SignalP"/>
    </source>
</evidence>
<protein>
    <recommendedName>
        <fullName evidence="5">F5/8 type C domain-containing protein</fullName>
    </recommendedName>
</protein>
<dbReference type="EMBL" id="JAVDQD010000008">
    <property type="protein sequence ID" value="MDR6241426.1"/>
    <property type="molecule type" value="Genomic_DNA"/>
</dbReference>
<keyword evidence="3" id="KW-0326">Glycosidase</keyword>
<dbReference type="InterPro" id="IPR023296">
    <property type="entry name" value="Glyco_hydro_beta-prop_sf"/>
</dbReference>
<evidence type="ECO:0000256" key="2">
    <source>
        <dbReference type="ARBA" id="ARBA00022801"/>
    </source>
</evidence>
<dbReference type="RefSeq" id="WP_309942181.1">
    <property type="nucleotide sequence ID" value="NZ_AP025306.1"/>
</dbReference>
<comment type="similarity">
    <text evidence="1">Belongs to the glycosyl hydrolase 43 family.</text>
</comment>
<evidence type="ECO:0000256" key="3">
    <source>
        <dbReference type="ARBA" id="ARBA00023295"/>
    </source>
</evidence>
<dbReference type="InterPro" id="IPR036116">
    <property type="entry name" value="FN3_sf"/>
</dbReference>
<reference evidence="6" key="1">
    <citation type="submission" date="2023-07" db="EMBL/GenBank/DDBJ databases">
        <title>Genomic Encyclopedia of Type Strains, Phase IV (KMG-IV): sequencing the most valuable type-strain genomes for metagenomic binning, comparative biology and taxonomic classification.</title>
        <authorList>
            <person name="Goeker M."/>
        </authorList>
    </citation>
    <scope>NUCLEOTIDE SEQUENCE</scope>
    <source>
        <strain evidence="6">DSM 26174</strain>
    </source>
</reference>
<feature type="signal peptide" evidence="4">
    <location>
        <begin position="1"/>
        <end position="20"/>
    </location>
</feature>
<evidence type="ECO:0000313" key="6">
    <source>
        <dbReference type="EMBL" id="MDR6241426.1"/>
    </source>
</evidence>
<dbReference type="Pfam" id="PF04616">
    <property type="entry name" value="Glyco_hydro_43"/>
    <property type="match status" value="1"/>
</dbReference>
<feature type="chain" id="PRO_5042268240" description="F5/8 type C domain-containing protein" evidence="4">
    <location>
        <begin position="21"/>
        <end position="601"/>
    </location>
</feature>